<dbReference type="InterPro" id="IPR020846">
    <property type="entry name" value="MFS_dom"/>
</dbReference>
<dbReference type="GO" id="GO:0022857">
    <property type="term" value="F:transmembrane transporter activity"/>
    <property type="evidence" value="ECO:0007669"/>
    <property type="project" value="InterPro"/>
</dbReference>
<feature type="transmembrane region" description="Helical" evidence="6">
    <location>
        <begin position="227"/>
        <end position="250"/>
    </location>
</feature>
<dbReference type="Proteomes" id="UP000605992">
    <property type="component" value="Unassembled WGS sequence"/>
</dbReference>
<dbReference type="PANTHER" id="PTHR43124">
    <property type="entry name" value="PURINE EFFLUX PUMP PBUE"/>
    <property type="match status" value="1"/>
</dbReference>
<feature type="transmembrane region" description="Helical" evidence="6">
    <location>
        <begin position="92"/>
        <end position="110"/>
    </location>
</feature>
<dbReference type="PANTHER" id="PTHR43124:SF3">
    <property type="entry name" value="CHLORAMPHENICOL EFFLUX PUMP RV0191"/>
    <property type="match status" value="1"/>
</dbReference>
<name>A0A8J3Y1S3_9ACTN</name>
<dbReference type="CDD" id="cd17324">
    <property type="entry name" value="MFS_NepI_like"/>
    <property type="match status" value="1"/>
</dbReference>
<feature type="transmembrane region" description="Helical" evidence="6">
    <location>
        <begin position="24"/>
        <end position="43"/>
    </location>
</feature>
<dbReference type="EMBL" id="BOOR01000082">
    <property type="protein sequence ID" value="GII59288.1"/>
    <property type="molecule type" value="Genomic_DNA"/>
</dbReference>
<dbReference type="Pfam" id="PF07690">
    <property type="entry name" value="MFS_1"/>
    <property type="match status" value="1"/>
</dbReference>
<dbReference type="InterPro" id="IPR011701">
    <property type="entry name" value="MFS"/>
</dbReference>
<feature type="transmembrane region" description="Helical" evidence="6">
    <location>
        <begin position="116"/>
        <end position="135"/>
    </location>
</feature>
<keyword evidence="3 6" id="KW-0812">Transmembrane</keyword>
<feature type="transmembrane region" description="Helical" evidence="6">
    <location>
        <begin position="63"/>
        <end position="85"/>
    </location>
</feature>
<evidence type="ECO:0000256" key="4">
    <source>
        <dbReference type="ARBA" id="ARBA00022989"/>
    </source>
</evidence>
<reference evidence="8" key="1">
    <citation type="submission" date="2021-01" db="EMBL/GenBank/DDBJ databases">
        <title>Whole genome shotgun sequence of Planotetraspora thailandica NBRC 104271.</title>
        <authorList>
            <person name="Komaki H."/>
            <person name="Tamura T."/>
        </authorList>
    </citation>
    <scope>NUCLEOTIDE SEQUENCE</scope>
    <source>
        <strain evidence="8">NBRC 104271</strain>
    </source>
</reference>
<feature type="domain" description="Major facilitator superfamily (MFS) profile" evidence="7">
    <location>
        <begin position="20"/>
        <end position="400"/>
    </location>
</feature>
<feature type="transmembrane region" description="Helical" evidence="6">
    <location>
        <begin position="147"/>
        <end position="169"/>
    </location>
</feature>
<gene>
    <name evidence="8" type="ORF">Pth03_76770</name>
</gene>
<comment type="caution">
    <text evidence="8">The sequence shown here is derived from an EMBL/GenBank/DDBJ whole genome shotgun (WGS) entry which is preliminary data.</text>
</comment>
<dbReference type="InterPro" id="IPR036259">
    <property type="entry name" value="MFS_trans_sf"/>
</dbReference>
<dbReference type="RefSeq" id="WP_203949349.1">
    <property type="nucleotide sequence ID" value="NZ_BOOR01000082.1"/>
</dbReference>
<dbReference type="Gene3D" id="1.20.1250.20">
    <property type="entry name" value="MFS general substrate transporter like domains"/>
    <property type="match status" value="2"/>
</dbReference>
<evidence type="ECO:0000256" key="3">
    <source>
        <dbReference type="ARBA" id="ARBA00022692"/>
    </source>
</evidence>
<feature type="transmembrane region" description="Helical" evidence="6">
    <location>
        <begin position="375"/>
        <end position="396"/>
    </location>
</feature>
<dbReference type="AlphaFoldDB" id="A0A8J3Y1S3"/>
<evidence type="ECO:0000259" key="7">
    <source>
        <dbReference type="PROSITE" id="PS50850"/>
    </source>
</evidence>
<feature type="transmembrane region" description="Helical" evidence="6">
    <location>
        <begin position="313"/>
        <end position="334"/>
    </location>
</feature>
<feature type="transmembrane region" description="Helical" evidence="6">
    <location>
        <begin position="262"/>
        <end position="281"/>
    </location>
</feature>
<dbReference type="PROSITE" id="PS50850">
    <property type="entry name" value="MFS"/>
    <property type="match status" value="1"/>
</dbReference>
<proteinExistence type="predicted"/>
<protein>
    <submittedName>
        <fullName evidence="8">MFS transporter</fullName>
    </submittedName>
</protein>
<evidence type="ECO:0000256" key="6">
    <source>
        <dbReference type="SAM" id="Phobius"/>
    </source>
</evidence>
<evidence type="ECO:0000313" key="8">
    <source>
        <dbReference type="EMBL" id="GII59288.1"/>
    </source>
</evidence>
<feature type="transmembrane region" description="Helical" evidence="6">
    <location>
        <begin position="288"/>
        <end position="307"/>
    </location>
</feature>
<evidence type="ECO:0000256" key="1">
    <source>
        <dbReference type="ARBA" id="ARBA00004651"/>
    </source>
</evidence>
<keyword evidence="2" id="KW-1003">Cell membrane</keyword>
<dbReference type="SUPFAM" id="SSF103473">
    <property type="entry name" value="MFS general substrate transporter"/>
    <property type="match status" value="1"/>
</dbReference>
<keyword evidence="9" id="KW-1185">Reference proteome</keyword>
<evidence type="ECO:0000256" key="2">
    <source>
        <dbReference type="ARBA" id="ARBA00022475"/>
    </source>
</evidence>
<keyword evidence="5 6" id="KW-0472">Membrane</keyword>
<evidence type="ECO:0000313" key="9">
    <source>
        <dbReference type="Proteomes" id="UP000605992"/>
    </source>
</evidence>
<dbReference type="InterPro" id="IPR050189">
    <property type="entry name" value="MFS_Efflux_Transporters"/>
</dbReference>
<evidence type="ECO:0000256" key="5">
    <source>
        <dbReference type="ARBA" id="ARBA00023136"/>
    </source>
</evidence>
<comment type="subcellular location">
    <subcellularLocation>
        <location evidence="1">Cell membrane</location>
        <topology evidence="1">Multi-pass membrane protein</topology>
    </subcellularLocation>
</comment>
<dbReference type="GO" id="GO:0005886">
    <property type="term" value="C:plasma membrane"/>
    <property type="evidence" value="ECO:0007669"/>
    <property type="project" value="UniProtKB-SubCell"/>
</dbReference>
<sequence>MSKSDLAATHAVGTPSPSSPSIRAWLGVFSLALGAALIVTTEFTPVGFLPNVSRDLDVSLGTAGLMVLVPGLSATIAVPLVIVGAGRLDRRLLIVTLGVLVLLSNAIAAVSPNFAVVVLARVFLGVAIGGFWAVVPPLGFRLAGQQAGTRATSIILAGLSAGTVIGLPAGQFFGNLIGWRLTFAAAAALAVLIVIGQLAVLPEIPPAGRMTFAHLGAVFRVPIGRTVLIAGGIATTGQFAASTFVTPFLLQNARLSSDFATLLFIGYGLAGIVGTLVGPVLVERDRMLTFVGAAAAFGVVLAVLPAVAGAPVVVSILIGTWGVLWGLVPLALQTHMLTVTPDAPEAASAIFITVMQLAIAVGSGLGGVLVDSAGLTAVFVISGLTAIVSACFAVLARHGV</sequence>
<feature type="transmembrane region" description="Helical" evidence="6">
    <location>
        <begin position="346"/>
        <end position="369"/>
    </location>
</feature>
<keyword evidence="4 6" id="KW-1133">Transmembrane helix</keyword>
<feature type="transmembrane region" description="Helical" evidence="6">
    <location>
        <begin position="181"/>
        <end position="201"/>
    </location>
</feature>
<accession>A0A8J3Y1S3</accession>
<organism evidence="8 9">
    <name type="scientific">Planotetraspora thailandica</name>
    <dbReference type="NCBI Taxonomy" id="487172"/>
    <lineage>
        <taxon>Bacteria</taxon>
        <taxon>Bacillati</taxon>
        <taxon>Actinomycetota</taxon>
        <taxon>Actinomycetes</taxon>
        <taxon>Streptosporangiales</taxon>
        <taxon>Streptosporangiaceae</taxon>
        <taxon>Planotetraspora</taxon>
    </lineage>
</organism>